<keyword evidence="5" id="KW-1185">Reference proteome</keyword>
<dbReference type="SUPFAM" id="SSF55729">
    <property type="entry name" value="Acyl-CoA N-acyltransferases (Nat)"/>
    <property type="match status" value="1"/>
</dbReference>
<dbReference type="RefSeq" id="WP_343129484.1">
    <property type="nucleotide sequence ID" value="NZ_JBCITK010000001.1"/>
</dbReference>
<dbReference type="InterPro" id="IPR016181">
    <property type="entry name" value="Acyl_CoA_acyltransferase"/>
</dbReference>
<evidence type="ECO:0000256" key="1">
    <source>
        <dbReference type="ARBA" id="ARBA00022679"/>
    </source>
</evidence>
<evidence type="ECO:0000313" key="5">
    <source>
        <dbReference type="Proteomes" id="UP001418796"/>
    </source>
</evidence>
<keyword evidence="1" id="KW-0808">Transferase</keyword>
<dbReference type="CDD" id="cd04301">
    <property type="entry name" value="NAT_SF"/>
    <property type="match status" value="1"/>
</dbReference>
<feature type="domain" description="N-acetyltransferase" evidence="3">
    <location>
        <begin position="28"/>
        <end position="173"/>
    </location>
</feature>
<dbReference type="EMBL" id="JBCITK010000001">
    <property type="protein sequence ID" value="MEN0642354.1"/>
    <property type="molecule type" value="Genomic_DNA"/>
</dbReference>
<dbReference type="InterPro" id="IPR050680">
    <property type="entry name" value="YpeA/RimI_acetyltransf"/>
</dbReference>
<gene>
    <name evidence="4" type="ORF">MKY91_04150</name>
</gene>
<evidence type="ECO:0000256" key="2">
    <source>
        <dbReference type="ARBA" id="ARBA00023315"/>
    </source>
</evidence>
<proteinExistence type="predicted"/>
<dbReference type="PROSITE" id="PS51186">
    <property type="entry name" value="GNAT"/>
    <property type="match status" value="1"/>
</dbReference>
<dbReference type="InterPro" id="IPR000182">
    <property type="entry name" value="GNAT_dom"/>
</dbReference>
<reference evidence="4 5" key="1">
    <citation type="submission" date="2024-03" db="EMBL/GenBank/DDBJ databases">
        <title>Bacilli Hybrid Assemblies.</title>
        <authorList>
            <person name="Kovac J."/>
        </authorList>
    </citation>
    <scope>NUCLEOTIDE SEQUENCE [LARGE SCALE GENOMIC DNA]</scope>
    <source>
        <strain evidence="4 5">FSL R7-0666</strain>
    </source>
</reference>
<dbReference type="Gene3D" id="3.40.630.30">
    <property type="match status" value="1"/>
</dbReference>
<evidence type="ECO:0000259" key="3">
    <source>
        <dbReference type="PROSITE" id="PS51186"/>
    </source>
</evidence>
<sequence>MKIEQVTEETKESLSLPNEPFQLFGELIVTRPNDTWEFQERIFDHPKEKIFPEENYSFEMVSQKGFAVAAYEQDQCVGLAIFENGWNKYCYLSDLKVKKDFRGKGISKEMLNFALHIAKERNYKGISTIAQAYNLAANRFYLKYGFEIGGLNTRDYEFTSERGNSDIYYYLNF</sequence>
<organism evidence="4 5">
    <name type="scientific">Alkalicoccobacillus gibsonii</name>
    <dbReference type="NCBI Taxonomy" id="79881"/>
    <lineage>
        <taxon>Bacteria</taxon>
        <taxon>Bacillati</taxon>
        <taxon>Bacillota</taxon>
        <taxon>Bacilli</taxon>
        <taxon>Bacillales</taxon>
        <taxon>Bacillaceae</taxon>
        <taxon>Alkalicoccobacillus</taxon>
    </lineage>
</organism>
<name>A0ABU9VEU2_9BACI</name>
<accession>A0ABU9VEU2</accession>
<dbReference type="Pfam" id="PF00583">
    <property type="entry name" value="Acetyltransf_1"/>
    <property type="match status" value="1"/>
</dbReference>
<dbReference type="Proteomes" id="UP001418796">
    <property type="component" value="Unassembled WGS sequence"/>
</dbReference>
<comment type="caution">
    <text evidence="4">The sequence shown here is derived from an EMBL/GenBank/DDBJ whole genome shotgun (WGS) entry which is preliminary data.</text>
</comment>
<protein>
    <submittedName>
        <fullName evidence="4">GNAT family N-acetyltransferase</fullName>
    </submittedName>
</protein>
<evidence type="ECO:0000313" key="4">
    <source>
        <dbReference type="EMBL" id="MEN0642354.1"/>
    </source>
</evidence>
<dbReference type="PRINTS" id="PR01754">
    <property type="entry name" value="SACTRNSFRASE"/>
</dbReference>
<dbReference type="PANTHER" id="PTHR43420">
    <property type="entry name" value="ACETYLTRANSFERASE"/>
    <property type="match status" value="1"/>
</dbReference>
<keyword evidence="2" id="KW-0012">Acyltransferase</keyword>
<dbReference type="InterPro" id="IPR008125">
    <property type="entry name" value="Streptothricin_AcTrfase"/>
</dbReference>